<dbReference type="InParanoid" id="A0A1S0TEU5"/>
<reference evidence="1" key="1">
    <citation type="submission" date="2012-04" db="EMBL/GenBank/DDBJ databases">
        <title>The Genome Sequence of Loa loa.</title>
        <authorList>
            <consortium name="The Broad Institute Genome Sequencing Platform"/>
            <consortium name="Broad Institute Genome Sequencing Center for Infectious Disease"/>
            <person name="Nutman T.B."/>
            <person name="Fink D.L."/>
            <person name="Russ C."/>
            <person name="Young S."/>
            <person name="Zeng Q."/>
            <person name="Gargeya S."/>
            <person name="Alvarado L."/>
            <person name="Berlin A."/>
            <person name="Chapman S.B."/>
            <person name="Chen Z."/>
            <person name="Freedman E."/>
            <person name="Gellesch M."/>
            <person name="Goldberg J."/>
            <person name="Griggs A."/>
            <person name="Gujja S."/>
            <person name="Heilman E.R."/>
            <person name="Heiman D."/>
            <person name="Howarth C."/>
            <person name="Mehta T."/>
            <person name="Neiman D."/>
            <person name="Pearson M."/>
            <person name="Roberts A."/>
            <person name="Saif S."/>
            <person name="Shea T."/>
            <person name="Shenoy N."/>
            <person name="Sisk P."/>
            <person name="Stolte C."/>
            <person name="Sykes S."/>
            <person name="White J."/>
            <person name="Yandava C."/>
            <person name="Haas B."/>
            <person name="Henn M.R."/>
            <person name="Nusbaum C."/>
            <person name="Birren B."/>
        </authorList>
    </citation>
    <scope>NUCLEOTIDE SEQUENCE [LARGE SCALE GENOMIC DNA]</scope>
</reference>
<evidence type="ECO:0000313" key="1">
    <source>
        <dbReference type="EMBL" id="EFO12488.2"/>
    </source>
</evidence>
<dbReference type="EMBL" id="JH715801">
    <property type="protein sequence ID" value="EFO12488.2"/>
    <property type="molecule type" value="Genomic_DNA"/>
</dbReference>
<proteinExistence type="predicted"/>
<feature type="non-terminal residue" evidence="1">
    <location>
        <position position="1"/>
    </location>
</feature>
<gene>
    <name evidence="1" type="ORF">LOAG_16045</name>
</gene>
<dbReference type="GeneID" id="9953541"/>
<feature type="non-terminal residue" evidence="1">
    <location>
        <position position="54"/>
    </location>
</feature>
<dbReference type="KEGG" id="loa:LOAG_16045"/>
<sequence length="54" mass="6643">WNVQLLSSYYLALWQHNGLKRHFQRLFASIKYHHSSQWLVMDVFKSLYHHNTVI</sequence>
<accession>A0A1S0TEU5</accession>
<dbReference type="RefSeq" id="XP_003151581.2">
    <property type="nucleotide sequence ID" value="XM_003151533.1"/>
</dbReference>
<organism evidence="1">
    <name type="scientific">Loa loa</name>
    <name type="common">Eye worm</name>
    <name type="synonym">Filaria loa</name>
    <dbReference type="NCBI Taxonomy" id="7209"/>
    <lineage>
        <taxon>Eukaryota</taxon>
        <taxon>Metazoa</taxon>
        <taxon>Ecdysozoa</taxon>
        <taxon>Nematoda</taxon>
        <taxon>Chromadorea</taxon>
        <taxon>Rhabditida</taxon>
        <taxon>Spirurina</taxon>
        <taxon>Spiruromorpha</taxon>
        <taxon>Filarioidea</taxon>
        <taxon>Onchocercidae</taxon>
        <taxon>Loa</taxon>
    </lineage>
</organism>
<protein>
    <submittedName>
        <fullName evidence="1">Uncharacterized protein</fullName>
    </submittedName>
</protein>
<dbReference type="CTD" id="9953541"/>
<name>A0A1S0TEU5_LOALO</name>
<dbReference type="AlphaFoldDB" id="A0A1S0TEU5"/>